<dbReference type="OrthoDB" id="206848at2759"/>
<evidence type="ECO:0000256" key="2">
    <source>
        <dbReference type="ARBA" id="ARBA00022525"/>
    </source>
</evidence>
<dbReference type="eggNOG" id="ENOG502RZHX">
    <property type="taxonomic scope" value="Eukaryota"/>
</dbReference>
<name>A0A0C4ED25_MAGP6</name>
<dbReference type="OMA" id="TMSFCAT"/>
<dbReference type="GO" id="GO:0006629">
    <property type="term" value="P:lipid metabolic process"/>
    <property type="evidence" value="ECO:0007669"/>
    <property type="project" value="UniProtKB-KW"/>
</dbReference>
<dbReference type="EnsemblFungi" id="MAPG_10618T0">
    <property type="protein sequence ID" value="MAPG_10618T0"/>
    <property type="gene ID" value="MAPG_10618"/>
</dbReference>
<evidence type="ECO:0000313" key="8">
    <source>
        <dbReference type="EnsemblFungi" id="MAPG_10618T0"/>
    </source>
</evidence>
<dbReference type="PANTHER" id="PTHR34043:SF3">
    <property type="entry name" value="ALPHA_BETA-HYDROLASES SUPERFAMILY PROTEIN"/>
    <property type="match status" value="1"/>
</dbReference>
<evidence type="ECO:0000256" key="3">
    <source>
        <dbReference type="ARBA" id="ARBA00022729"/>
    </source>
</evidence>
<keyword evidence="2" id="KW-0964">Secreted</keyword>
<keyword evidence="5" id="KW-0443">Lipid metabolism</keyword>
<accession>A0A0C4ED25</accession>
<dbReference type="STRING" id="644358.A0A0C4ED25"/>
<feature type="domain" description="Lipase-like C-terminal" evidence="6">
    <location>
        <begin position="159"/>
        <end position="320"/>
    </location>
</feature>
<dbReference type="Proteomes" id="UP000011715">
    <property type="component" value="Unassembled WGS sequence"/>
</dbReference>
<protein>
    <recommendedName>
        <fullName evidence="6">Lipase-like C-terminal domain-containing protein</fullName>
    </recommendedName>
</protein>
<dbReference type="PANTHER" id="PTHR34043">
    <property type="entry name" value="ALPHA/BETA-HYDROLASES SUPERFAMILY PROTEIN"/>
    <property type="match status" value="1"/>
</dbReference>
<reference evidence="8" key="5">
    <citation type="submission" date="2015-06" db="UniProtKB">
        <authorList>
            <consortium name="EnsemblFungi"/>
        </authorList>
    </citation>
    <scope>IDENTIFICATION</scope>
    <source>
        <strain evidence="8">ATCC 64411</strain>
    </source>
</reference>
<comment type="subcellular location">
    <subcellularLocation>
        <location evidence="1">Secreted</location>
    </subcellularLocation>
</comment>
<reference evidence="7" key="2">
    <citation type="submission" date="2010-05" db="EMBL/GenBank/DDBJ databases">
        <title>The Genome Sequence of Magnaporthe poae strain ATCC 64411.</title>
        <authorList>
            <consortium name="The Broad Institute Genome Sequencing Platform"/>
            <consortium name="Broad Institute Genome Sequencing Center for Infectious Disease"/>
            <person name="Ma L.-J."/>
            <person name="Dead R."/>
            <person name="Young S."/>
            <person name="Zeng Q."/>
            <person name="Koehrsen M."/>
            <person name="Alvarado L."/>
            <person name="Berlin A."/>
            <person name="Chapman S.B."/>
            <person name="Chen Z."/>
            <person name="Freedman E."/>
            <person name="Gellesch M."/>
            <person name="Goldberg J."/>
            <person name="Griggs A."/>
            <person name="Gujja S."/>
            <person name="Heilman E.R."/>
            <person name="Heiman D."/>
            <person name="Hepburn T."/>
            <person name="Howarth C."/>
            <person name="Jen D."/>
            <person name="Larson L."/>
            <person name="Mehta T."/>
            <person name="Neiman D."/>
            <person name="Pearson M."/>
            <person name="Roberts A."/>
            <person name="Saif S."/>
            <person name="Shea T."/>
            <person name="Shenoy N."/>
            <person name="Sisk P."/>
            <person name="Stolte C."/>
            <person name="Sykes S."/>
            <person name="Walk T."/>
            <person name="White J."/>
            <person name="Yandava C."/>
            <person name="Haas B."/>
            <person name="Nusbaum C."/>
            <person name="Birren B."/>
        </authorList>
    </citation>
    <scope>NUCLEOTIDE SEQUENCE</scope>
    <source>
        <strain evidence="7">ATCC 64411</strain>
    </source>
</reference>
<dbReference type="GO" id="GO:0005576">
    <property type="term" value="C:extracellular region"/>
    <property type="evidence" value="ECO:0007669"/>
    <property type="project" value="UniProtKB-SubCell"/>
</dbReference>
<proteinExistence type="predicted"/>
<reference evidence="9" key="1">
    <citation type="submission" date="2010-05" db="EMBL/GenBank/DDBJ databases">
        <title>The genome sequence of Magnaporthe poae strain ATCC 64411.</title>
        <authorList>
            <person name="Ma L.-J."/>
            <person name="Dead R."/>
            <person name="Young S."/>
            <person name="Zeng Q."/>
            <person name="Koehrsen M."/>
            <person name="Alvarado L."/>
            <person name="Berlin A."/>
            <person name="Chapman S.B."/>
            <person name="Chen Z."/>
            <person name="Freedman E."/>
            <person name="Gellesch M."/>
            <person name="Goldberg J."/>
            <person name="Griggs A."/>
            <person name="Gujja S."/>
            <person name="Heilman E.R."/>
            <person name="Heiman D."/>
            <person name="Hepburn T."/>
            <person name="Howarth C."/>
            <person name="Jen D."/>
            <person name="Larson L."/>
            <person name="Mehta T."/>
            <person name="Neiman D."/>
            <person name="Pearson M."/>
            <person name="Roberts A."/>
            <person name="Saif S."/>
            <person name="Shea T."/>
            <person name="Shenoy N."/>
            <person name="Sisk P."/>
            <person name="Stolte C."/>
            <person name="Sykes S."/>
            <person name="Walk T."/>
            <person name="White J."/>
            <person name="Yandava C."/>
            <person name="Haas B."/>
            <person name="Nusbaum C."/>
            <person name="Birren B."/>
        </authorList>
    </citation>
    <scope>NUCLEOTIDE SEQUENCE [LARGE SCALE GENOMIC DNA]</scope>
    <source>
        <strain evidence="9">ATCC 64411 / 73-15</strain>
    </source>
</reference>
<evidence type="ECO:0000256" key="4">
    <source>
        <dbReference type="ARBA" id="ARBA00022801"/>
    </source>
</evidence>
<dbReference type="EMBL" id="ADBL01002374">
    <property type="status" value="NOT_ANNOTATED_CDS"/>
    <property type="molecule type" value="Genomic_DNA"/>
</dbReference>
<keyword evidence="9" id="KW-1185">Reference proteome</keyword>
<dbReference type="SUPFAM" id="SSF53474">
    <property type="entry name" value="alpha/beta-Hydrolases"/>
    <property type="match status" value="1"/>
</dbReference>
<keyword evidence="3" id="KW-0732">Signal</keyword>
<evidence type="ECO:0000259" key="6">
    <source>
        <dbReference type="Pfam" id="PF24708"/>
    </source>
</evidence>
<evidence type="ECO:0000256" key="5">
    <source>
        <dbReference type="ARBA" id="ARBA00023098"/>
    </source>
</evidence>
<gene>
    <name evidence="7" type="ORF">MAPG_10618</name>
</gene>
<dbReference type="GO" id="GO:0016787">
    <property type="term" value="F:hydrolase activity"/>
    <property type="evidence" value="ECO:0007669"/>
    <property type="project" value="UniProtKB-KW"/>
</dbReference>
<dbReference type="Pfam" id="PF24708">
    <property type="entry name" value="Lip_C"/>
    <property type="match status" value="1"/>
</dbReference>
<sequence>MGNHSSQPGKPGLQKLRDLVAELGRRHGNGTRRGKGNEPIVLVPGFSSFGEPLFGSFNYWGGFEDLALELQQHTRVPVILPRIGPFSSNWERACELYCQLRNIQSNPPLIPFSPVAGFDIRGSPPTNIAVDYGTYIPTLTPNTHFTKQAVVLGKLPPTWQWGEACPVHMICHSQGGNTVRLLLELLSGRHGLLNSAYFSRGLGDRQDWVRSVVTLGTPYLGTTITGVIFDDILRDVQVDELISRLVVSACLNPTRFVDLQLGHWGFTRNPGESFLGMHNRLRNGIHNWWRSDYNAVKDNGVPGIARLNNQFSPGASIRTYYFTMSFDATTPLPRQYLTGIDLESVPVHPLLRLAYPGPYGVTARIVSSLFSLGRDALSFIPGNPSDLSYARWAVGVINNHVRTLGYQLRIPSPGERIPRPDMLPALSIFSAGMSGVDTFGPQNDGVVDTASMRGPENAIIRDSDQFDRDSIGNNRGVYWDLGVTEGIDHADQVGVFTDAVMYGQVREMYQLLGDLVSFL</sequence>
<dbReference type="AlphaFoldDB" id="A0A0C4ED25"/>
<dbReference type="InterPro" id="IPR029058">
    <property type="entry name" value="AB_hydrolase_fold"/>
</dbReference>
<dbReference type="VEuPathDB" id="FungiDB:MAPG_10618"/>
<dbReference type="EMBL" id="GL876975">
    <property type="protein sequence ID" value="KLU90767.1"/>
    <property type="molecule type" value="Genomic_DNA"/>
</dbReference>
<evidence type="ECO:0000313" key="7">
    <source>
        <dbReference type="EMBL" id="KLU90767.1"/>
    </source>
</evidence>
<reference evidence="7" key="3">
    <citation type="submission" date="2011-03" db="EMBL/GenBank/DDBJ databases">
        <title>Annotation of Magnaporthe poae ATCC 64411.</title>
        <authorList>
            <person name="Ma L.-J."/>
            <person name="Dead R."/>
            <person name="Young S.K."/>
            <person name="Zeng Q."/>
            <person name="Gargeya S."/>
            <person name="Fitzgerald M."/>
            <person name="Haas B."/>
            <person name="Abouelleil A."/>
            <person name="Alvarado L."/>
            <person name="Arachchi H.M."/>
            <person name="Berlin A."/>
            <person name="Brown A."/>
            <person name="Chapman S.B."/>
            <person name="Chen Z."/>
            <person name="Dunbar C."/>
            <person name="Freedman E."/>
            <person name="Gearin G."/>
            <person name="Gellesch M."/>
            <person name="Goldberg J."/>
            <person name="Griggs A."/>
            <person name="Gujja S."/>
            <person name="Heiman D."/>
            <person name="Howarth C."/>
            <person name="Larson L."/>
            <person name="Lui A."/>
            <person name="MacDonald P.J.P."/>
            <person name="Mehta T."/>
            <person name="Montmayeur A."/>
            <person name="Murphy C."/>
            <person name="Neiman D."/>
            <person name="Pearson M."/>
            <person name="Priest M."/>
            <person name="Roberts A."/>
            <person name="Saif S."/>
            <person name="Shea T."/>
            <person name="Shenoy N."/>
            <person name="Sisk P."/>
            <person name="Stolte C."/>
            <person name="Sykes S."/>
            <person name="Yandava C."/>
            <person name="Wortman J."/>
            <person name="Nusbaum C."/>
            <person name="Birren B."/>
        </authorList>
    </citation>
    <scope>NUCLEOTIDE SEQUENCE</scope>
    <source>
        <strain evidence="7">ATCC 64411</strain>
    </source>
</reference>
<keyword evidence="4" id="KW-0378">Hydrolase</keyword>
<dbReference type="Gene3D" id="3.40.50.1820">
    <property type="entry name" value="alpha/beta hydrolase"/>
    <property type="match status" value="1"/>
</dbReference>
<organism evidence="8 9">
    <name type="scientific">Magnaporthiopsis poae (strain ATCC 64411 / 73-15)</name>
    <name type="common">Kentucky bluegrass fungus</name>
    <name type="synonym">Magnaporthe poae</name>
    <dbReference type="NCBI Taxonomy" id="644358"/>
    <lineage>
        <taxon>Eukaryota</taxon>
        <taxon>Fungi</taxon>
        <taxon>Dikarya</taxon>
        <taxon>Ascomycota</taxon>
        <taxon>Pezizomycotina</taxon>
        <taxon>Sordariomycetes</taxon>
        <taxon>Sordariomycetidae</taxon>
        <taxon>Magnaporthales</taxon>
        <taxon>Magnaporthaceae</taxon>
        <taxon>Magnaporthiopsis</taxon>
    </lineage>
</organism>
<evidence type="ECO:0000313" key="9">
    <source>
        <dbReference type="Proteomes" id="UP000011715"/>
    </source>
</evidence>
<evidence type="ECO:0000256" key="1">
    <source>
        <dbReference type="ARBA" id="ARBA00004613"/>
    </source>
</evidence>
<reference evidence="8" key="4">
    <citation type="journal article" date="2015" name="G3 (Bethesda)">
        <title>Genome sequences of three phytopathogenic species of the Magnaporthaceae family of fungi.</title>
        <authorList>
            <person name="Okagaki L.H."/>
            <person name="Nunes C.C."/>
            <person name="Sailsbery J."/>
            <person name="Clay B."/>
            <person name="Brown D."/>
            <person name="John T."/>
            <person name="Oh Y."/>
            <person name="Young N."/>
            <person name="Fitzgerald M."/>
            <person name="Haas B.J."/>
            <person name="Zeng Q."/>
            <person name="Young S."/>
            <person name="Adiconis X."/>
            <person name="Fan L."/>
            <person name="Levin J.Z."/>
            <person name="Mitchell T.K."/>
            <person name="Okubara P.A."/>
            <person name="Farman M.L."/>
            <person name="Kohn L.M."/>
            <person name="Birren B."/>
            <person name="Ma L.-J."/>
            <person name="Dean R.A."/>
        </authorList>
    </citation>
    <scope>NUCLEOTIDE SEQUENCE</scope>
    <source>
        <strain evidence="8">ATCC 64411 / 73-15</strain>
    </source>
</reference>
<dbReference type="InterPro" id="IPR056304">
    <property type="entry name" value="Lip-like_C"/>
</dbReference>